<feature type="transmembrane region" description="Helical" evidence="1">
    <location>
        <begin position="63"/>
        <end position="84"/>
    </location>
</feature>
<feature type="transmembrane region" description="Helical" evidence="1">
    <location>
        <begin position="36"/>
        <end position="56"/>
    </location>
</feature>
<reference evidence="3" key="1">
    <citation type="journal article" date="2019" name="Int. J. Syst. Evol. Microbiol.">
        <title>The Global Catalogue of Microorganisms (GCM) 10K type strain sequencing project: providing services to taxonomists for standard genome sequencing and annotation.</title>
        <authorList>
            <consortium name="The Broad Institute Genomics Platform"/>
            <consortium name="The Broad Institute Genome Sequencing Center for Infectious Disease"/>
            <person name="Wu L."/>
            <person name="Ma J."/>
        </authorList>
    </citation>
    <scope>NUCLEOTIDE SEQUENCE [LARGE SCALE GENOMIC DNA]</scope>
    <source>
        <strain evidence="3">CGMCC 1.12376</strain>
    </source>
</reference>
<dbReference type="Proteomes" id="UP001597221">
    <property type="component" value="Unassembled WGS sequence"/>
</dbReference>
<accession>A0ABW4HVD6</accession>
<keyword evidence="1" id="KW-0812">Transmembrane</keyword>
<keyword evidence="1" id="KW-0472">Membrane</keyword>
<sequence length="86" mass="9868">MSKTVIHVFNILFGIITIGFSLYFAWGVLAFGGLEYLRILVFPLSVAIVWSFFYYLQVRFHSVRGFIALLLMEIMVLAIVVSFIDL</sequence>
<keyword evidence="3" id="KW-1185">Reference proteome</keyword>
<comment type="caution">
    <text evidence="2">The sequence shown here is derived from an EMBL/GenBank/DDBJ whole genome shotgun (WGS) entry which is preliminary data.</text>
</comment>
<feature type="transmembrane region" description="Helical" evidence="1">
    <location>
        <begin position="7"/>
        <end position="30"/>
    </location>
</feature>
<name>A0ABW4HVD6_9BACI</name>
<organism evidence="2 3">
    <name type="scientific">Oceanobacillus luteolus</name>
    <dbReference type="NCBI Taxonomy" id="1274358"/>
    <lineage>
        <taxon>Bacteria</taxon>
        <taxon>Bacillati</taxon>
        <taxon>Bacillota</taxon>
        <taxon>Bacilli</taxon>
        <taxon>Bacillales</taxon>
        <taxon>Bacillaceae</taxon>
        <taxon>Oceanobacillus</taxon>
    </lineage>
</organism>
<keyword evidence="1" id="KW-1133">Transmembrane helix</keyword>
<gene>
    <name evidence="2" type="ORF">ACFSBH_16485</name>
</gene>
<evidence type="ECO:0000256" key="1">
    <source>
        <dbReference type="SAM" id="Phobius"/>
    </source>
</evidence>
<protein>
    <submittedName>
        <fullName evidence="2">Uncharacterized protein</fullName>
    </submittedName>
</protein>
<dbReference type="EMBL" id="JBHUDE010000151">
    <property type="protein sequence ID" value="MFD1609216.1"/>
    <property type="molecule type" value="Genomic_DNA"/>
</dbReference>
<evidence type="ECO:0000313" key="2">
    <source>
        <dbReference type="EMBL" id="MFD1609216.1"/>
    </source>
</evidence>
<evidence type="ECO:0000313" key="3">
    <source>
        <dbReference type="Proteomes" id="UP001597221"/>
    </source>
</evidence>
<dbReference type="RefSeq" id="WP_251515408.1">
    <property type="nucleotide sequence ID" value="NZ_JAMBON010000024.1"/>
</dbReference>
<proteinExistence type="predicted"/>